<dbReference type="EMBL" id="JAOTIF010000009">
    <property type="protein sequence ID" value="MCU7550092.1"/>
    <property type="molecule type" value="Genomic_DNA"/>
</dbReference>
<gene>
    <name evidence="2" type="ORF">OCK74_13290</name>
</gene>
<sequence>MQLHQLFKINGATGKKISLSNGPSENFLGNGAFTLVDGVQNSKGLKKQTEFLGFLGTDCEAVIDLGATQNISHVKVHFFHQKGTWIYSPQFVEVFYSDDGKSFTSVGTTQEVSSATGNAFMEKHFTSISTRYIKVLIKNKGDIEGNPYGGHKAWLLVDEIEVN</sequence>
<protein>
    <submittedName>
        <fullName evidence="2">Discoidin domain-containing protein</fullName>
    </submittedName>
</protein>
<dbReference type="InterPro" id="IPR008979">
    <property type="entry name" value="Galactose-bd-like_sf"/>
</dbReference>
<evidence type="ECO:0000313" key="2">
    <source>
        <dbReference type="EMBL" id="MCU7550092.1"/>
    </source>
</evidence>
<dbReference type="RefSeq" id="WP_279297532.1">
    <property type="nucleotide sequence ID" value="NZ_JAOTIF010000009.1"/>
</dbReference>
<organism evidence="2 3">
    <name type="scientific">Paraflavisolibacter caeni</name>
    <dbReference type="NCBI Taxonomy" id="2982496"/>
    <lineage>
        <taxon>Bacteria</taxon>
        <taxon>Pseudomonadati</taxon>
        <taxon>Bacteroidota</taxon>
        <taxon>Chitinophagia</taxon>
        <taxon>Chitinophagales</taxon>
        <taxon>Chitinophagaceae</taxon>
        <taxon>Paraflavisolibacter</taxon>
    </lineage>
</organism>
<comment type="caution">
    <text evidence="2">The sequence shown here is derived from an EMBL/GenBank/DDBJ whole genome shotgun (WGS) entry which is preliminary data.</text>
</comment>
<dbReference type="Proteomes" id="UP001155483">
    <property type="component" value="Unassembled WGS sequence"/>
</dbReference>
<evidence type="ECO:0000313" key="3">
    <source>
        <dbReference type="Proteomes" id="UP001155483"/>
    </source>
</evidence>
<dbReference type="InterPro" id="IPR000421">
    <property type="entry name" value="FA58C"/>
</dbReference>
<accession>A0A9X2XWR2</accession>
<dbReference type="Pfam" id="PF00754">
    <property type="entry name" value="F5_F8_type_C"/>
    <property type="match status" value="1"/>
</dbReference>
<reference evidence="2" key="1">
    <citation type="submission" date="2022-09" db="EMBL/GenBank/DDBJ databases">
        <authorList>
            <person name="Yuan C."/>
            <person name="Ke Z."/>
        </authorList>
    </citation>
    <scope>NUCLEOTIDE SEQUENCE</scope>
    <source>
        <strain evidence="2">LB-8</strain>
    </source>
</reference>
<dbReference type="SUPFAM" id="SSF49785">
    <property type="entry name" value="Galactose-binding domain-like"/>
    <property type="match status" value="1"/>
</dbReference>
<evidence type="ECO:0000259" key="1">
    <source>
        <dbReference type="Pfam" id="PF00754"/>
    </source>
</evidence>
<dbReference type="AlphaFoldDB" id="A0A9X2XWR2"/>
<feature type="domain" description="F5/8 type C" evidence="1">
    <location>
        <begin position="61"/>
        <end position="148"/>
    </location>
</feature>
<dbReference type="Gene3D" id="2.60.120.260">
    <property type="entry name" value="Galactose-binding domain-like"/>
    <property type="match status" value="1"/>
</dbReference>
<proteinExistence type="predicted"/>
<reference evidence="2" key="2">
    <citation type="submission" date="2023-04" db="EMBL/GenBank/DDBJ databases">
        <title>Paracnuella aquatica gen. nov., sp. nov., a member of the family Chitinophagaceae isolated from a hot spring.</title>
        <authorList>
            <person name="Wang C."/>
        </authorList>
    </citation>
    <scope>NUCLEOTIDE SEQUENCE</scope>
    <source>
        <strain evidence="2">LB-8</strain>
    </source>
</reference>
<name>A0A9X2XWR2_9BACT</name>
<keyword evidence="3" id="KW-1185">Reference proteome</keyword>